<keyword evidence="6" id="KW-0067">ATP-binding</keyword>
<evidence type="ECO:0000259" key="5">
    <source>
        <dbReference type="PROSITE" id="PS50893"/>
    </source>
</evidence>
<keyword evidence="3" id="KW-1278">Translocase</keyword>
<feature type="domain" description="ABC transporter" evidence="5">
    <location>
        <begin position="6"/>
        <end position="227"/>
    </location>
</feature>
<sequence length="242" mass="26835">MSEEVLKISHVSKKFGETDVLADINFTINKGEFISVIGKSGSGKSTILRIVAGLEEATEGTMLLNGSELHGISPKIRMMFQDGRLLPWKNVRDNLLLGLGKNRKADADELLAQVGLADYGERYPNQLSGGQKQRVALARALLHKPTLLLLDEPLGALDAFTRQDMQDLISQICHLHQITALFVTHDIEEAIYMADRAIILGDGVITENMAVDLAYPRDKTDEKLQEHVKHLMQLFYGNKVSS</sequence>
<evidence type="ECO:0000256" key="3">
    <source>
        <dbReference type="ARBA" id="ARBA00022967"/>
    </source>
</evidence>
<dbReference type="InterPro" id="IPR003593">
    <property type="entry name" value="AAA+_ATPase"/>
</dbReference>
<dbReference type="CDD" id="cd03293">
    <property type="entry name" value="ABC_NrtD_SsuB_transporters"/>
    <property type="match status" value="1"/>
</dbReference>
<dbReference type="PROSITE" id="PS50893">
    <property type="entry name" value="ABC_TRANSPORTER_2"/>
    <property type="match status" value="1"/>
</dbReference>
<dbReference type="InterPro" id="IPR050166">
    <property type="entry name" value="ABC_transporter_ATP-bind"/>
</dbReference>
<dbReference type="PANTHER" id="PTHR42788">
    <property type="entry name" value="TAURINE IMPORT ATP-BINDING PROTEIN-RELATED"/>
    <property type="match status" value="1"/>
</dbReference>
<dbReference type="InterPro" id="IPR017871">
    <property type="entry name" value="ABC_transporter-like_CS"/>
</dbReference>
<keyword evidence="7" id="KW-1185">Reference proteome</keyword>
<keyword evidence="4" id="KW-0472">Membrane</keyword>
<protein>
    <submittedName>
        <fullName evidence="6">ABC transporter ATP-binding protein</fullName>
    </submittedName>
</protein>
<keyword evidence="2" id="KW-1003">Cell membrane</keyword>
<comment type="caution">
    <text evidence="6">The sequence shown here is derived from an EMBL/GenBank/DDBJ whole genome shotgun (WGS) entry which is preliminary data.</text>
</comment>
<evidence type="ECO:0000256" key="1">
    <source>
        <dbReference type="ARBA" id="ARBA00022448"/>
    </source>
</evidence>
<dbReference type="Pfam" id="PF00005">
    <property type="entry name" value="ABC_tran"/>
    <property type="match status" value="1"/>
</dbReference>
<dbReference type="Proteomes" id="UP000774130">
    <property type="component" value="Unassembled WGS sequence"/>
</dbReference>
<dbReference type="SMART" id="SM00382">
    <property type="entry name" value="AAA"/>
    <property type="match status" value="1"/>
</dbReference>
<proteinExistence type="predicted"/>
<name>A0ABS6TDR8_9ENTE</name>
<keyword evidence="6" id="KW-0547">Nucleotide-binding</keyword>
<dbReference type="EMBL" id="JAHUZB010000003">
    <property type="protein sequence ID" value="MBV7391012.1"/>
    <property type="molecule type" value="Genomic_DNA"/>
</dbReference>
<dbReference type="PROSITE" id="PS00211">
    <property type="entry name" value="ABC_TRANSPORTER_1"/>
    <property type="match status" value="1"/>
</dbReference>
<evidence type="ECO:0000256" key="2">
    <source>
        <dbReference type="ARBA" id="ARBA00022475"/>
    </source>
</evidence>
<dbReference type="PANTHER" id="PTHR42788:SF17">
    <property type="entry name" value="ALIPHATIC SULFONATES IMPORT ATP-BINDING PROTEIN SSUB"/>
    <property type="match status" value="1"/>
</dbReference>
<evidence type="ECO:0000313" key="7">
    <source>
        <dbReference type="Proteomes" id="UP000774130"/>
    </source>
</evidence>
<evidence type="ECO:0000256" key="4">
    <source>
        <dbReference type="ARBA" id="ARBA00023136"/>
    </source>
</evidence>
<evidence type="ECO:0000313" key="6">
    <source>
        <dbReference type="EMBL" id="MBV7391012.1"/>
    </source>
</evidence>
<accession>A0ABS6TDR8</accession>
<gene>
    <name evidence="6" type="ORF">KUA55_09980</name>
</gene>
<reference evidence="6 7" key="1">
    <citation type="submission" date="2021-06" db="EMBL/GenBank/DDBJ databases">
        <title>Enterococcus alishanensis sp. nov., a novel lactic acid bacterium isolated from fresh coffee beans.</title>
        <authorList>
            <person name="Chen Y.-S."/>
        </authorList>
    </citation>
    <scope>NUCLEOTIDE SEQUENCE [LARGE SCALE GENOMIC DNA]</scope>
    <source>
        <strain evidence="6 7">ALS3</strain>
    </source>
</reference>
<keyword evidence="1" id="KW-0813">Transport</keyword>
<dbReference type="InterPro" id="IPR003439">
    <property type="entry name" value="ABC_transporter-like_ATP-bd"/>
</dbReference>
<dbReference type="RefSeq" id="WP_218326041.1">
    <property type="nucleotide sequence ID" value="NZ_JAHUZB010000003.1"/>
</dbReference>
<organism evidence="6 7">
    <name type="scientific">Enterococcus alishanensis</name>
    <dbReference type="NCBI Taxonomy" id="1303817"/>
    <lineage>
        <taxon>Bacteria</taxon>
        <taxon>Bacillati</taxon>
        <taxon>Bacillota</taxon>
        <taxon>Bacilli</taxon>
        <taxon>Lactobacillales</taxon>
        <taxon>Enterococcaceae</taxon>
        <taxon>Enterococcus</taxon>
    </lineage>
</organism>
<dbReference type="GO" id="GO:0005524">
    <property type="term" value="F:ATP binding"/>
    <property type="evidence" value="ECO:0007669"/>
    <property type="project" value="UniProtKB-KW"/>
</dbReference>